<organism evidence="2 3">
    <name type="scientific">Exidia glandulosa HHB12029</name>
    <dbReference type="NCBI Taxonomy" id="1314781"/>
    <lineage>
        <taxon>Eukaryota</taxon>
        <taxon>Fungi</taxon>
        <taxon>Dikarya</taxon>
        <taxon>Basidiomycota</taxon>
        <taxon>Agaricomycotina</taxon>
        <taxon>Agaricomycetes</taxon>
        <taxon>Auriculariales</taxon>
        <taxon>Exidiaceae</taxon>
        <taxon>Exidia</taxon>
    </lineage>
</organism>
<proteinExistence type="predicted"/>
<dbReference type="STRING" id="1314781.A0A166A0F8"/>
<evidence type="ECO:0000313" key="2">
    <source>
        <dbReference type="EMBL" id="KZV87419.1"/>
    </source>
</evidence>
<keyword evidence="3" id="KW-1185">Reference proteome</keyword>
<feature type="compositionally biased region" description="Acidic residues" evidence="1">
    <location>
        <begin position="207"/>
        <end position="218"/>
    </location>
</feature>
<feature type="region of interest" description="Disordered" evidence="1">
    <location>
        <begin position="193"/>
        <end position="218"/>
    </location>
</feature>
<evidence type="ECO:0000313" key="3">
    <source>
        <dbReference type="Proteomes" id="UP000077266"/>
    </source>
</evidence>
<accession>A0A166A0F8</accession>
<evidence type="ECO:0000256" key="1">
    <source>
        <dbReference type="SAM" id="MobiDB-lite"/>
    </source>
</evidence>
<dbReference type="Proteomes" id="UP000077266">
    <property type="component" value="Unassembled WGS sequence"/>
</dbReference>
<dbReference type="OrthoDB" id="3013045at2759"/>
<dbReference type="EMBL" id="KV426125">
    <property type="protein sequence ID" value="KZV87419.1"/>
    <property type="molecule type" value="Genomic_DNA"/>
</dbReference>
<reference evidence="2 3" key="1">
    <citation type="journal article" date="2016" name="Mol. Biol. Evol.">
        <title>Comparative Genomics of Early-Diverging Mushroom-Forming Fungi Provides Insights into the Origins of Lignocellulose Decay Capabilities.</title>
        <authorList>
            <person name="Nagy L.G."/>
            <person name="Riley R."/>
            <person name="Tritt A."/>
            <person name="Adam C."/>
            <person name="Daum C."/>
            <person name="Floudas D."/>
            <person name="Sun H."/>
            <person name="Yadav J.S."/>
            <person name="Pangilinan J."/>
            <person name="Larsson K.H."/>
            <person name="Matsuura K."/>
            <person name="Barry K."/>
            <person name="Labutti K."/>
            <person name="Kuo R."/>
            <person name="Ohm R.A."/>
            <person name="Bhattacharya S.S."/>
            <person name="Shirouzu T."/>
            <person name="Yoshinaga Y."/>
            <person name="Martin F.M."/>
            <person name="Grigoriev I.V."/>
            <person name="Hibbett D.S."/>
        </authorList>
    </citation>
    <scope>NUCLEOTIDE SEQUENCE [LARGE SCALE GENOMIC DNA]</scope>
    <source>
        <strain evidence="2 3">HHB12029</strain>
    </source>
</reference>
<dbReference type="InParanoid" id="A0A166A0F8"/>
<name>A0A166A0F8_EXIGL</name>
<sequence>MACEDDVTALADFAMTLLDLVANQAGNERNFSNFKIQKTRLRNRLGLPKLCKMTKVGDRIRRAELADGTRKERKGRTLHSAEGKGLLDVPRYADALEAASDSDDDDSAGNGTRRARPSARLIKSGADWRRELAKWRSSVQEQESDSESDMDAAPPGRARSLIPCTLDRLFSGAAKQTRAPRPAVTEEARYMELLQDELNDDTHIPDDGELEGSGDDYE</sequence>
<feature type="region of interest" description="Disordered" evidence="1">
    <location>
        <begin position="99"/>
        <end position="160"/>
    </location>
</feature>
<protein>
    <submittedName>
        <fullName evidence="2">Uncharacterized protein</fullName>
    </submittedName>
</protein>
<dbReference type="AlphaFoldDB" id="A0A166A0F8"/>
<gene>
    <name evidence="2" type="ORF">EXIGLDRAFT_773631</name>
</gene>